<keyword evidence="2" id="KW-1185">Reference proteome</keyword>
<gene>
    <name evidence="1" type="ORF">ACFO4R_08175</name>
</gene>
<evidence type="ECO:0000313" key="1">
    <source>
        <dbReference type="EMBL" id="MFC4805057.1"/>
    </source>
</evidence>
<organism evidence="1 2">
    <name type="scientific">Filifactor villosus</name>
    <dbReference type="NCBI Taxonomy" id="29374"/>
    <lineage>
        <taxon>Bacteria</taxon>
        <taxon>Bacillati</taxon>
        <taxon>Bacillota</taxon>
        <taxon>Clostridia</taxon>
        <taxon>Peptostreptococcales</taxon>
        <taxon>Filifactoraceae</taxon>
        <taxon>Filifactor</taxon>
    </lineage>
</organism>
<protein>
    <submittedName>
        <fullName evidence="1">Uncharacterized protein</fullName>
    </submittedName>
</protein>
<dbReference type="EMBL" id="JBHSHL010000033">
    <property type="protein sequence ID" value="MFC4805057.1"/>
    <property type="molecule type" value="Genomic_DNA"/>
</dbReference>
<evidence type="ECO:0000313" key="2">
    <source>
        <dbReference type="Proteomes" id="UP001595916"/>
    </source>
</evidence>
<sequence>MTIIEAMKRFDVEKFAYYGKALFASELSEEEIVKKLKTPLPELVEKAVLMEVEE</sequence>
<comment type="caution">
    <text evidence="1">The sequence shown here is derived from an EMBL/GenBank/DDBJ whole genome shotgun (WGS) entry which is preliminary data.</text>
</comment>
<dbReference type="RefSeq" id="WP_379788595.1">
    <property type="nucleotide sequence ID" value="NZ_JBHSHL010000033.1"/>
</dbReference>
<name>A0ABV9QMV1_9FIRM</name>
<dbReference type="Proteomes" id="UP001595916">
    <property type="component" value="Unassembled WGS sequence"/>
</dbReference>
<accession>A0ABV9QMV1</accession>
<proteinExistence type="predicted"/>
<reference evidence="2" key="1">
    <citation type="journal article" date="2019" name="Int. J. Syst. Evol. Microbiol.">
        <title>The Global Catalogue of Microorganisms (GCM) 10K type strain sequencing project: providing services to taxonomists for standard genome sequencing and annotation.</title>
        <authorList>
            <consortium name="The Broad Institute Genomics Platform"/>
            <consortium name="The Broad Institute Genome Sequencing Center for Infectious Disease"/>
            <person name="Wu L."/>
            <person name="Ma J."/>
        </authorList>
    </citation>
    <scope>NUCLEOTIDE SEQUENCE [LARGE SCALE GENOMIC DNA]</scope>
    <source>
        <strain evidence="2">CCUG 46385</strain>
    </source>
</reference>